<dbReference type="Pfam" id="PF01397">
    <property type="entry name" value="Terpene_synth"/>
    <property type="match status" value="1"/>
</dbReference>
<dbReference type="SUPFAM" id="SSF48239">
    <property type="entry name" value="Terpenoid cyclases/Protein prenyltransferases"/>
    <property type="match status" value="1"/>
</dbReference>
<dbReference type="InterPro" id="IPR008949">
    <property type="entry name" value="Isoprenoid_synthase_dom_sf"/>
</dbReference>
<dbReference type="InterPro" id="IPR050148">
    <property type="entry name" value="Terpene_synthase-like"/>
</dbReference>
<reference evidence="7 8" key="1">
    <citation type="journal article" date="2013" name="BMC Genomics">
        <title>The miniature genome of a carnivorous plant Genlisea aurea contains a low number of genes and short non-coding sequences.</title>
        <authorList>
            <person name="Leushkin E.V."/>
            <person name="Sutormin R.A."/>
            <person name="Nabieva E.R."/>
            <person name="Penin A.A."/>
            <person name="Kondrashov A.S."/>
            <person name="Logacheva M.D."/>
        </authorList>
    </citation>
    <scope>NUCLEOTIDE SEQUENCE [LARGE SCALE GENOMIC DNA]</scope>
</reference>
<dbReference type="CDD" id="cd00684">
    <property type="entry name" value="Terpene_cyclase_plant_C1"/>
    <property type="match status" value="1"/>
</dbReference>
<dbReference type="FunFam" id="1.10.600.10:FF:000007">
    <property type="entry name" value="Isoprene synthase, chloroplastic"/>
    <property type="match status" value="1"/>
</dbReference>
<feature type="coiled-coil region" evidence="4">
    <location>
        <begin position="466"/>
        <end position="493"/>
    </location>
</feature>
<dbReference type="SFLD" id="SFLDG01019">
    <property type="entry name" value="Terpene_Cyclase_Like_1_C_Termi"/>
    <property type="match status" value="1"/>
</dbReference>
<dbReference type="OrthoDB" id="1936865at2759"/>
<dbReference type="InterPro" id="IPR044814">
    <property type="entry name" value="Terpene_cyclase_plant_C1"/>
</dbReference>
<feature type="non-terminal residue" evidence="7">
    <location>
        <position position="548"/>
    </location>
</feature>
<dbReference type="GO" id="GO:0010333">
    <property type="term" value="F:terpene synthase activity"/>
    <property type="evidence" value="ECO:0007669"/>
    <property type="project" value="InterPro"/>
</dbReference>
<dbReference type="EMBL" id="AUSU01003947">
    <property type="protein sequence ID" value="EPS65936.1"/>
    <property type="molecule type" value="Genomic_DNA"/>
</dbReference>
<protein>
    <submittedName>
        <fullName evidence="7">Mercene synthase</fullName>
    </submittedName>
</protein>
<evidence type="ECO:0000259" key="5">
    <source>
        <dbReference type="Pfam" id="PF01397"/>
    </source>
</evidence>
<proteinExistence type="predicted"/>
<dbReference type="SUPFAM" id="SSF48576">
    <property type="entry name" value="Terpenoid synthases"/>
    <property type="match status" value="1"/>
</dbReference>
<evidence type="ECO:0000256" key="4">
    <source>
        <dbReference type="SAM" id="Coils"/>
    </source>
</evidence>
<dbReference type="PANTHER" id="PTHR31225">
    <property type="entry name" value="OS04G0344100 PROTEIN-RELATED"/>
    <property type="match status" value="1"/>
</dbReference>
<sequence length="548" mass="64190">DQNRRSGNFKPTIWNHEYILSLINEEYSEENYIKRASELRQQVEKLVRKEMEEKSVTETLKLVDALHKLCLSYLFENEIKNIMSRAYERNREEEMEGRRDLYSVALEFRLLRQYGYNISQDVFDGFKDEEGEFDRDLSYNNLALLELYEASFTSMPGEETLERARNFAAGRLRREREDESDETVSTLVQRALEMPIHWIPVRCNTAWFIDIYERRTDFTNSEVLDLAKLNFNILQAQHQQELKHISNWWKETRLAEELPFARDRLVECYVWTMRVPFPAGYSHLRTMIAKANQLVTIIDDIFDIYGAVEELRLFNDAIRSWDSEEIEKLPDYMKTCFFELNRFVDETACVVQKEQGINVVQILRKSWGDLCGSYMKEAMWYSTGYTPNLEEYIDNAWISVSGPLVLTHSYVFLAKPISDEAIRRLSENPHDLIMNVGLVMRLANDLGTSPDEMERGDVAKSIQCCARETGSSIEEARERVREAMNEAWKELNAAAMDGRVPFPEVFVRHAVELGRMAMHVYEKGDGFGTGNRDWKRSLTQLFFEPLPL</sequence>
<dbReference type="PANTHER" id="PTHR31225:SF9">
    <property type="entry name" value="TERPENE SYNTHASE 10"/>
    <property type="match status" value="1"/>
</dbReference>
<dbReference type="Pfam" id="PF03936">
    <property type="entry name" value="Terpene_synth_C"/>
    <property type="match status" value="1"/>
</dbReference>
<dbReference type="InterPro" id="IPR036965">
    <property type="entry name" value="Terpene_synth_N_sf"/>
</dbReference>
<evidence type="ECO:0000313" key="8">
    <source>
        <dbReference type="Proteomes" id="UP000015453"/>
    </source>
</evidence>
<gene>
    <name evidence="7" type="ORF">M569_08840</name>
</gene>
<dbReference type="FunFam" id="1.50.10.130:FF:000001">
    <property type="entry name" value="Isoprene synthase, chloroplastic"/>
    <property type="match status" value="1"/>
</dbReference>
<dbReference type="AlphaFoldDB" id="S8CMD9"/>
<dbReference type="InterPro" id="IPR008930">
    <property type="entry name" value="Terpenoid_cyclase/PrenylTrfase"/>
</dbReference>
<evidence type="ECO:0000256" key="2">
    <source>
        <dbReference type="ARBA" id="ARBA00022723"/>
    </source>
</evidence>
<feature type="domain" description="Terpene synthase N-terminal" evidence="5">
    <location>
        <begin position="13"/>
        <end position="192"/>
    </location>
</feature>
<keyword evidence="2" id="KW-0479">Metal-binding</keyword>
<dbReference type="GO" id="GO:0000287">
    <property type="term" value="F:magnesium ion binding"/>
    <property type="evidence" value="ECO:0007669"/>
    <property type="project" value="InterPro"/>
</dbReference>
<keyword evidence="3" id="KW-0460">Magnesium</keyword>
<dbReference type="SFLD" id="SFLDS00005">
    <property type="entry name" value="Isoprenoid_Synthase_Type_I"/>
    <property type="match status" value="1"/>
</dbReference>
<evidence type="ECO:0000259" key="6">
    <source>
        <dbReference type="Pfam" id="PF03936"/>
    </source>
</evidence>
<keyword evidence="8" id="KW-1185">Reference proteome</keyword>
<dbReference type="Gene3D" id="1.10.600.10">
    <property type="entry name" value="Farnesyl Diphosphate Synthase"/>
    <property type="match status" value="1"/>
</dbReference>
<dbReference type="InterPro" id="IPR034741">
    <property type="entry name" value="Terpene_cyclase-like_1_C"/>
</dbReference>
<evidence type="ECO:0000313" key="7">
    <source>
        <dbReference type="EMBL" id="EPS65936.1"/>
    </source>
</evidence>
<accession>S8CMD9</accession>
<organism evidence="7 8">
    <name type="scientific">Genlisea aurea</name>
    <dbReference type="NCBI Taxonomy" id="192259"/>
    <lineage>
        <taxon>Eukaryota</taxon>
        <taxon>Viridiplantae</taxon>
        <taxon>Streptophyta</taxon>
        <taxon>Embryophyta</taxon>
        <taxon>Tracheophyta</taxon>
        <taxon>Spermatophyta</taxon>
        <taxon>Magnoliopsida</taxon>
        <taxon>eudicotyledons</taxon>
        <taxon>Gunneridae</taxon>
        <taxon>Pentapetalae</taxon>
        <taxon>asterids</taxon>
        <taxon>lamiids</taxon>
        <taxon>Lamiales</taxon>
        <taxon>Lentibulariaceae</taxon>
        <taxon>Genlisea</taxon>
    </lineage>
</organism>
<dbReference type="InterPro" id="IPR005630">
    <property type="entry name" value="Terpene_synthase_metal-bd"/>
</dbReference>
<comment type="caution">
    <text evidence="7">The sequence shown here is derived from an EMBL/GenBank/DDBJ whole genome shotgun (WGS) entry which is preliminary data.</text>
</comment>
<evidence type="ECO:0000256" key="1">
    <source>
        <dbReference type="ARBA" id="ARBA00001946"/>
    </source>
</evidence>
<dbReference type="GO" id="GO:0016102">
    <property type="term" value="P:diterpenoid biosynthetic process"/>
    <property type="evidence" value="ECO:0007669"/>
    <property type="project" value="InterPro"/>
</dbReference>
<dbReference type="Gene3D" id="1.50.10.130">
    <property type="entry name" value="Terpene synthase, N-terminal domain"/>
    <property type="match status" value="1"/>
</dbReference>
<comment type="cofactor">
    <cofactor evidence="1">
        <name>Mg(2+)</name>
        <dbReference type="ChEBI" id="CHEBI:18420"/>
    </cofactor>
</comment>
<evidence type="ECO:0000256" key="3">
    <source>
        <dbReference type="ARBA" id="ARBA00022842"/>
    </source>
</evidence>
<feature type="non-terminal residue" evidence="7">
    <location>
        <position position="1"/>
    </location>
</feature>
<dbReference type="InterPro" id="IPR001906">
    <property type="entry name" value="Terpene_synth_N"/>
</dbReference>
<dbReference type="Proteomes" id="UP000015453">
    <property type="component" value="Unassembled WGS sequence"/>
</dbReference>
<feature type="domain" description="Terpene synthase metal-binding" evidence="6">
    <location>
        <begin position="250"/>
        <end position="490"/>
    </location>
</feature>
<keyword evidence="4" id="KW-0175">Coiled coil</keyword>
<name>S8CMD9_9LAMI</name>